<dbReference type="Pfam" id="PF12833">
    <property type="entry name" value="HTH_18"/>
    <property type="match status" value="1"/>
</dbReference>
<dbReference type="PATRIC" id="fig|294.124.peg.3110"/>
<evidence type="ECO:0000256" key="5">
    <source>
        <dbReference type="ARBA" id="ARBA00023163"/>
    </source>
</evidence>
<dbReference type="PROSITE" id="PS01124">
    <property type="entry name" value="HTH_ARAC_FAMILY_2"/>
    <property type="match status" value="1"/>
</dbReference>
<keyword evidence="1" id="KW-0678">Repressor</keyword>
<evidence type="ECO:0000313" key="7">
    <source>
        <dbReference type="EMBL" id="KIQ58554.1"/>
    </source>
</evidence>
<dbReference type="Proteomes" id="UP000032101">
    <property type="component" value="Unassembled WGS sequence"/>
</dbReference>
<evidence type="ECO:0000256" key="4">
    <source>
        <dbReference type="ARBA" id="ARBA00023159"/>
    </source>
</evidence>
<dbReference type="Pfam" id="PF02311">
    <property type="entry name" value="AraC_binding"/>
    <property type="match status" value="1"/>
</dbReference>
<dbReference type="GO" id="GO:0009893">
    <property type="term" value="P:positive regulation of metabolic process"/>
    <property type="evidence" value="ECO:0007669"/>
    <property type="project" value="UniProtKB-ARBA"/>
</dbReference>
<dbReference type="CDD" id="cd06124">
    <property type="entry name" value="cupin_NimR-like_N"/>
    <property type="match status" value="1"/>
</dbReference>
<comment type="caution">
    <text evidence="7">The sequence shown here is derived from an EMBL/GenBank/DDBJ whole genome shotgun (WGS) entry which is preliminary data.</text>
</comment>
<proteinExistence type="predicted"/>
<dbReference type="InterPro" id="IPR014710">
    <property type="entry name" value="RmlC-like_jellyroll"/>
</dbReference>
<dbReference type="GO" id="GO:0003700">
    <property type="term" value="F:DNA-binding transcription factor activity"/>
    <property type="evidence" value="ECO:0007669"/>
    <property type="project" value="InterPro"/>
</dbReference>
<dbReference type="GO" id="GO:0043565">
    <property type="term" value="F:sequence-specific DNA binding"/>
    <property type="evidence" value="ECO:0007669"/>
    <property type="project" value="InterPro"/>
</dbReference>
<gene>
    <name evidence="7" type="ORF">RL74_15110</name>
</gene>
<keyword evidence="4" id="KW-0010">Activator</keyword>
<evidence type="ECO:0000259" key="6">
    <source>
        <dbReference type="PROSITE" id="PS01124"/>
    </source>
</evidence>
<dbReference type="InterPro" id="IPR011051">
    <property type="entry name" value="RmlC_Cupin_sf"/>
</dbReference>
<reference evidence="7 8" key="1">
    <citation type="submission" date="2015-01" db="EMBL/GenBank/DDBJ databases">
        <title>Draft Genome Sequence of the Biocontrol and Plant Growth-Promoting Rhizobacteria (PGPR) Pseudomonas fluorescens UM270.</title>
        <authorList>
            <person name="Hernandez-Salmeron J.E."/>
            <person name="Santoyo G."/>
            <person name="Moreno-Hagelsieb G."/>
            <person name="Hernandez-Leon R."/>
        </authorList>
    </citation>
    <scope>NUCLEOTIDE SEQUENCE [LARGE SCALE GENOMIC DNA]</scope>
    <source>
        <strain evidence="7 8">UM270</strain>
    </source>
</reference>
<keyword evidence="2" id="KW-0805">Transcription regulation</keyword>
<dbReference type="InterPro" id="IPR020449">
    <property type="entry name" value="Tscrpt_reg_AraC-type_HTH"/>
</dbReference>
<sequence length="273" mass="30650">MSVSLDKGINRRKKDIMIKPLNEALLEIDEGAWTMIGRATDYPDNWLIASHSHEKHQLIYAVEGVMVVHTASSQWTVPSNRGLWMPCGQVHSVRCVGHVKMRSLFVRPDAAADLPTETKAVSISALLSELIKVAVHLQLPYAPNTRAARVMQLILDELALLPTLPLHLPQPADRRIKKICVTLQGDPADGSTLSDWSARLDLDEKTIQRLFRKETGITFGQWRQQVRLLQAVERMAMGEKIIDVALALGYESPSAFTNMFRKQFGKTPSTFFK</sequence>
<dbReference type="RefSeq" id="WP_042730593.1">
    <property type="nucleotide sequence ID" value="NZ_JXNZ01000133.1"/>
</dbReference>
<dbReference type="PRINTS" id="PR00032">
    <property type="entry name" value="HTHARAC"/>
</dbReference>
<dbReference type="FunFam" id="1.10.10.60:FF:000132">
    <property type="entry name" value="AraC family transcriptional regulator"/>
    <property type="match status" value="1"/>
</dbReference>
<evidence type="ECO:0000256" key="2">
    <source>
        <dbReference type="ARBA" id="ARBA00023015"/>
    </source>
</evidence>
<protein>
    <submittedName>
        <fullName evidence="7">AraC family transcriptional regulator</fullName>
    </submittedName>
</protein>
<dbReference type="InterPro" id="IPR018062">
    <property type="entry name" value="HTH_AraC-typ_CS"/>
</dbReference>
<dbReference type="EMBL" id="JXNZ01000133">
    <property type="protein sequence ID" value="KIQ58554.1"/>
    <property type="molecule type" value="Genomic_DNA"/>
</dbReference>
<dbReference type="PANTHER" id="PTHR11019:SF159">
    <property type="entry name" value="TRANSCRIPTIONAL REGULATOR-RELATED"/>
    <property type="match status" value="1"/>
</dbReference>
<keyword evidence="5" id="KW-0804">Transcription</keyword>
<dbReference type="Gene3D" id="2.60.120.10">
    <property type="entry name" value="Jelly Rolls"/>
    <property type="match status" value="1"/>
</dbReference>
<dbReference type="AlphaFoldDB" id="A0A0D0P8H5"/>
<dbReference type="Gene3D" id="1.10.10.60">
    <property type="entry name" value="Homeodomain-like"/>
    <property type="match status" value="2"/>
</dbReference>
<evidence type="ECO:0000256" key="3">
    <source>
        <dbReference type="ARBA" id="ARBA00023125"/>
    </source>
</evidence>
<dbReference type="PANTHER" id="PTHR11019">
    <property type="entry name" value="HTH-TYPE TRANSCRIPTIONAL REGULATOR NIMR"/>
    <property type="match status" value="1"/>
</dbReference>
<dbReference type="OrthoDB" id="9804543at2"/>
<keyword evidence="3" id="KW-0238">DNA-binding</keyword>
<dbReference type="InterPro" id="IPR009057">
    <property type="entry name" value="Homeodomain-like_sf"/>
</dbReference>
<name>A0A0D0P8H5_PSEFL</name>
<feature type="domain" description="HTH araC/xylS-type" evidence="6">
    <location>
        <begin position="177"/>
        <end position="273"/>
    </location>
</feature>
<dbReference type="PROSITE" id="PS00041">
    <property type="entry name" value="HTH_ARAC_FAMILY_1"/>
    <property type="match status" value="1"/>
</dbReference>
<dbReference type="SUPFAM" id="SSF46689">
    <property type="entry name" value="Homeodomain-like"/>
    <property type="match status" value="1"/>
</dbReference>
<dbReference type="InterPro" id="IPR003313">
    <property type="entry name" value="AraC-bd"/>
</dbReference>
<evidence type="ECO:0000256" key="1">
    <source>
        <dbReference type="ARBA" id="ARBA00022491"/>
    </source>
</evidence>
<accession>A0A0D0P8H5</accession>
<evidence type="ECO:0000313" key="8">
    <source>
        <dbReference type="Proteomes" id="UP000032101"/>
    </source>
</evidence>
<dbReference type="SUPFAM" id="SSF51182">
    <property type="entry name" value="RmlC-like cupins"/>
    <property type="match status" value="1"/>
</dbReference>
<dbReference type="SMART" id="SM00342">
    <property type="entry name" value="HTH_ARAC"/>
    <property type="match status" value="1"/>
</dbReference>
<organism evidence="7 8">
    <name type="scientific">Pseudomonas fluorescens</name>
    <dbReference type="NCBI Taxonomy" id="294"/>
    <lineage>
        <taxon>Bacteria</taxon>
        <taxon>Pseudomonadati</taxon>
        <taxon>Pseudomonadota</taxon>
        <taxon>Gammaproteobacteria</taxon>
        <taxon>Pseudomonadales</taxon>
        <taxon>Pseudomonadaceae</taxon>
        <taxon>Pseudomonas</taxon>
    </lineage>
</organism>
<dbReference type="InterPro" id="IPR018060">
    <property type="entry name" value="HTH_AraC"/>
</dbReference>